<evidence type="ECO:0000313" key="13">
    <source>
        <dbReference type="Proteomes" id="UP001145021"/>
    </source>
</evidence>
<evidence type="ECO:0000256" key="1">
    <source>
        <dbReference type="ARBA" id="ARBA00012513"/>
    </source>
</evidence>
<feature type="compositionally biased region" description="Basic and acidic residues" evidence="10">
    <location>
        <begin position="1115"/>
        <end position="1125"/>
    </location>
</feature>
<feature type="compositionally biased region" description="Low complexity" evidence="10">
    <location>
        <begin position="1096"/>
        <end position="1109"/>
    </location>
</feature>
<feature type="region of interest" description="Disordered" evidence="10">
    <location>
        <begin position="374"/>
        <end position="442"/>
    </location>
</feature>
<dbReference type="InterPro" id="IPR000719">
    <property type="entry name" value="Prot_kinase_dom"/>
</dbReference>
<keyword evidence="13" id="KW-1185">Reference proteome</keyword>
<feature type="compositionally biased region" description="Low complexity" evidence="10">
    <location>
        <begin position="424"/>
        <end position="438"/>
    </location>
</feature>
<dbReference type="Gene3D" id="1.10.510.10">
    <property type="entry name" value="Transferase(Phosphotransferase) domain 1"/>
    <property type="match status" value="1"/>
</dbReference>
<dbReference type="EC" id="2.7.11.1" evidence="1"/>
<dbReference type="Pfam" id="PF00069">
    <property type="entry name" value="Pkinase"/>
    <property type="match status" value="1"/>
</dbReference>
<protein>
    <recommendedName>
        <fullName evidence="1">non-specific serine/threonine protein kinase</fullName>
        <ecNumber evidence="1">2.7.11.1</ecNumber>
    </recommendedName>
</protein>
<dbReference type="AlphaFoldDB" id="A0A9W7XIX8"/>
<dbReference type="InterPro" id="IPR008271">
    <property type="entry name" value="Ser/Thr_kinase_AS"/>
</dbReference>
<evidence type="ECO:0000256" key="9">
    <source>
        <dbReference type="SAM" id="Coils"/>
    </source>
</evidence>
<dbReference type="Proteomes" id="UP001145021">
    <property type="component" value="Unassembled WGS sequence"/>
</dbReference>
<feature type="region of interest" description="Disordered" evidence="10">
    <location>
        <begin position="531"/>
        <end position="578"/>
    </location>
</feature>
<gene>
    <name evidence="12" type="primary">AKL1</name>
    <name evidence="12" type="ORF">LPJ64_004537</name>
</gene>
<dbReference type="GO" id="GO:0005737">
    <property type="term" value="C:cytoplasm"/>
    <property type="evidence" value="ECO:0007669"/>
    <property type="project" value="TreeGrafter"/>
</dbReference>
<evidence type="ECO:0000259" key="11">
    <source>
        <dbReference type="PROSITE" id="PS50011"/>
    </source>
</evidence>
<evidence type="ECO:0000256" key="4">
    <source>
        <dbReference type="ARBA" id="ARBA00022741"/>
    </source>
</evidence>
<evidence type="ECO:0000256" key="7">
    <source>
        <dbReference type="ARBA" id="ARBA00047899"/>
    </source>
</evidence>
<dbReference type="InterPro" id="IPR011009">
    <property type="entry name" value="Kinase-like_dom_sf"/>
</dbReference>
<evidence type="ECO:0000256" key="10">
    <source>
        <dbReference type="SAM" id="MobiDB-lite"/>
    </source>
</evidence>
<evidence type="ECO:0000256" key="8">
    <source>
        <dbReference type="ARBA" id="ARBA00048679"/>
    </source>
</evidence>
<feature type="region of interest" description="Disordered" evidence="10">
    <location>
        <begin position="1050"/>
        <end position="1216"/>
    </location>
</feature>
<feature type="region of interest" description="Disordered" evidence="10">
    <location>
        <begin position="592"/>
        <end position="637"/>
    </location>
</feature>
<feature type="compositionally biased region" description="Low complexity" evidence="10">
    <location>
        <begin position="1200"/>
        <end position="1216"/>
    </location>
</feature>
<feature type="region of interest" description="Disordered" evidence="10">
    <location>
        <begin position="315"/>
        <end position="338"/>
    </location>
</feature>
<feature type="region of interest" description="Disordered" evidence="10">
    <location>
        <begin position="473"/>
        <end position="492"/>
    </location>
</feature>
<name>A0A9W7XIX8_9FUNG</name>
<keyword evidence="9" id="KW-0175">Coiled coil</keyword>
<evidence type="ECO:0000256" key="2">
    <source>
        <dbReference type="ARBA" id="ARBA00022527"/>
    </source>
</evidence>
<dbReference type="GO" id="GO:0007015">
    <property type="term" value="P:actin filament organization"/>
    <property type="evidence" value="ECO:0007669"/>
    <property type="project" value="TreeGrafter"/>
</dbReference>
<evidence type="ECO:0000256" key="6">
    <source>
        <dbReference type="ARBA" id="ARBA00022840"/>
    </source>
</evidence>
<evidence type="ECO:0000256" key="5">
    <source>
        <dbReference type="ARBA" id="ARBA00022777"/>
    </source>
</evidence>
<feature type="coiled-coil region" evidence="9">
    <location>
        <begin position="911"/>
        <end position="938"/>
    </location>
</feature>
<comment type="caution">
    <text evidence="12">The sequence shown here is derived from an EMBL/GenBank/DDBJ whole genome shotgun (WGS) entry which is preliminary data.</text>
</comment>
<feature type="compositionally biased region" description="Low complexity" evidence="10">
    <location>
        <begin position="1050"/>
        <end position="1060"/>
    </location>
</feature>
<dbReference type="GO" id="GO:0000147">
    <property type="term" value="P:actin cortical patch assembly"/>
    <property type="evidence" value="ECO:0007669"/>
    <property type="project" value="TreeGrafter"/>
</dbReference>
<dbReference type="EMBL" id="JANBOH010000227">
    <property type="protein sequence ID" value="KAJ1643718.1"/>
    <property type="molecule type" value="Genomic_DNA"/>
</dbReference>
<keyword evidence="6" id="KW-0067">ATP-binding</keyword>
<dbReference type="PANTHER" id="PTHR22967">
    <property type="entry name" value="SERINE/THREONINE PROTEIN KINASE"/>
    <property type="match status" value="1"/>
</dbReference>
<reference evidence="12" key="1">
    <citation type="submission" date="2022-07" db="EMBL/GenBank/DDBJ databases">
        <title>Phylogenomic reconstructions and comparative analyses of Kickxellomycotina fungi.</title>
        <authorList>
            <person name="Reynolds N.K."/>
            <person name="Stajich J.E."/>
            <person name="Barry K."/>
            <person name="Grigoriev I.V."/>
            <person name="Crous P."/>
            <person name="Smith M.E."/>
        </authorList>
    </citation>
    <scope>NUCLEOTIDE SEQUENCE</scope>
    <source>
        <strain evidence="12">NBRC 105413</strain>
    </source>
</reference>
<sequence length="1265" mass="136438">MATDHSRLWPTEHQGGFTQGTMLQVEAHSCVVQRFLSAGGHANIYLVTLLSDGTTRVLKHIQLADSDDFSRHSAQVKHEIAVMRQLSGHPQIVRLDAAEVTASGAFILIEHCPSDVLALMNQTLPGHLDEQTILHIFTDTCKAVAHMHYQQQPLLHRDLKVENILIGADGYYKLCDFGSATSNTVAPNARLPREQIVQMDEEIQAMTTLEYRAPEMIDLYLRRGVTEKADIWALGVLLYKLCYFRTPFDNASPLTILNAEYSIPDKPIYSKQLRHVFQMTLREEPRERSTIYTLCTYLCGLRGEVCLLENKYATPPASPSDSLASSKGGLGYVSAQPPAPAPRRYAASSAKFNQGSAAGSDAYASDSISELDSGSIVPMRRGRPVRQAAQATASSSASPGNSRASSPVPRKQLGFPSRFSSTLSQASRSVSETASSRSPPVTAVMRDNNALGIFDSNGSIKSNALDDYVGAADPVPVSSSGPPSSSSTRDMQRLRMSVKAPDGRESLSVDFVQGAVFGSARRTSVLRRNPSVASNISGSDRRTNAKTEFFGGSTDGTDDTLSSPAVGLSRKSTNSSMSYVSRTVSMGEYADEPASVDNRGLPGFVSQPLPPPPPSQSLSSLLLQQPQTPQSAPMQSFAEPRNRALDGSDASAKNDPTLLANMISPLSLVHSSPTEPDFAAHAVNNSRLDDPWSVSKTTDDSALLRLSTILESSQPADRKSLIIDAADQRTANSKALYEVTLDKLEDDARYSMVFDNQLLFNAKAQYAAQRSSVYQSPQNYFDEKSMADEAYKQWEGIAPETMGALMRKMDNFNNANSDVSQENNSRRAMDTTHDAWSIAAVVPRPTTAMRPVGEDSSSVDFDTVLRRAEQRNRRKLIAQNNRRSQYIFGAGNGSTGKLPEVLQEDVEDGMRVLSKQEIEELLQKMDMYNRELLSEQEKWGALSNNVNREAANNKEGDNGVDLQSIEGIIERANDELLRSEQKSGNVSGIARENAKDTDSKVSSSNRPMAVGILQNVLSVAKSTFAKSLEDPAASNNEENDIFVPDKPPRAVAQQAAVDVASKPESNSADGNQNKDGTNEVNGFIDTNNDDGDDSKISSSRKSQSAMADSFAVVDAQKKASTEKTETATIANSGAARPTTAPLQSTTAPKAEAANLPVPKLPAMGRTQTDTAALPSSAVSDPLAEARMRLKKKQSTPLMRTTATASSPLSPAGGSLPVSSARVAFLGTLEAKNPLASLSPKLPGGGPPAKKPAKSVRNLVAMFEQS</sequence>
<keyword evidence="2 12" id="KW-0723">Serine/threonine-protein kinase</keyword>
<feature type="compositionally biased region" description="Polar residues" evidence="10">
    <location>
        <begin position="1063"/>
        <end position="1086"/>
    </location>
</feature>
<feature type="compositionally biased region" description="Low complexity" evidence="10">
    <location>
        <begin position="474"/>
        <end position="487"/>
    </location>
</feature>
<feature type="region of interest" description="Disordered" evidence="10">
    <location>
        <begin position="979"/>
        <end position="1006"/>
    </location>
</feature>
<dbReference type="SMART" id="SM00220">
    <property type="entry name" value="S_TKc"/>
    <property type="match status" value="1"/>
</dbReference>
<feature type="compositionally biased region" description="Low complexity" evidence="10">
    <location>
        <begin position="387"/>
        <end position="406"/>
    </location>
</feature>
<comment type="catalytic activity">
    <reaction evidence="8">
        <text>L-seryl-[protein] + ATP = O-phospho-L-seryl-[protein] + ADP + H(+)</text>
        <dbReference type="Rhea" id="RHEA:17989"/>
        <dbReference type="Rhea" id="RHEA-COMP:9863"/>
        <dbReference type="Rhea" id="RHEA-COMP:11604"/>
        <dbReference type="ChEBI" id="CHEBI:15378"/>
        <dbReference type="ChEBI" id="CHEBI:29999"/>
        <dbReference type="ChEBI" id="CHEBI:30616"/>
        <dbReference type="ChEBI" id="CHEBI:83421"/>
        <dbReference type="ChEBI" id="CHEBI:456216"/>
        <dbReference type="EC" id="2.7.11.1"/>
    </reaction>
</comment>
<dbReference type="GO" id="GO:0005524">
    <property type="term" value="F:ATP binding"/>
    <property type="evidence" value="ECO:0007669"/>
    <property type="project" value="UniProtKB-KW"/>
</dbReference>
<evidence type="ECO:0000256" key="3">
    <source>
        <dbReference type="ARBA" id="ARBA00022679"/>
    </source>
</evidence>
<dbReference type="PROSITE" id="PS00108">
    <property type="entry name" value="PROTEIN_KINASE_ST"/>
    <property type="match status" value="1"/>
</dbReference>
<organism evidence="12 13">
    <name type="scientific">Coemansia asiatica</name>
    <dbReference type="NCBI Taxonomy" id="1052880"/>
    <lineage>
        <taxon>Eukaryota</taxon>
        <taxon>Fungi</taxon>
        <taxon>Fungi incertae sedis</taxon>
        <taxon>Zoopagomycota</taxon>
        <taxon>Kickxellomycotina</taxon>
        <taxon>Kickxellomycetes</taxon>
        <taxon>Kickxellales</taxon>
        <taxon>Kickxellaceae</taxon>
        <taxon>Coemansia</taxon>
    </lineage>
</organism>
<keyword evidence="5 12" id="KW-0418">Kinase</keyword>
<feature type="domain" description="Protein kinase" evidence="11">
    <location>
        <begin position="30"/>
        <end position="298"/>
    </location>
</feature>
<feature type="region of interest" description="Disordered" evidence="10">
    <location>
        <begin position="1231"/>
        <end position="1256"/>
    </location>
</feature>
<dbReference type="SUPFAM" id="SSF56112">
    <property type="entry name" value="Protein kinase-like (PK-like)"/>
    <property type="match status" value="1"/>
</dbReference>
<proteinExistence type="predicted"/>
<comment type="catalytic activity">
    <reaction evidence="7">
        <text>L-threonyl-[protein] + ATP = O-phospho-L-threonyl-[protein] + ADP + H(+)</text>
        <dbReference type="Rhea" id="RHEA:46608"/>
        <dbReference type="Rhea" id="RHEA-COMP:11060"/>
        <dbReference type="Rhea" id="RHEA-COMP:11605"/>
        <dbReference type="ChEBI" id="CHEBI:15378"/>
        <dbReference type="ChEBI" id="CHEBI:30013"/>
        <dbReference type="ChEBI" id="CHEBI:30616"/>
        <dbReference type="ChEBI" id="CHEBI:61977"/>
        <dbReference type="ChEBI" id="CHEBI:456216"/>
        <dbReference type="EC" id="2.7.11.1"/>
    </reaction>
</comment>
<keyword evidence="3 12" id="KW-0808">Transferase</keyword>
<dbReference type="PROSITE" id="PS50011">
    <property type="entry name" value="PROTEIN_KINASE_DOM"/>
    <property type="match status" value="1"/>
</dbReference>
<feature type="compositionally biased region" description="Low complexity" evidence="10">
    <location>
        <begin position="315"/>
        <end position="326"/>
    </location>
</feature>
<keyword evidence="4" id="KW-0547">Nucleotide-binding</keyword>
<evidence type="ECO:0000313" key="12">
    <source>
        <dbReference type="EMBL" id="KAJ1643718.1"/>
    </source>
</evidence>
<dbReference type="GO" id="GO:0004674">
    <property type="term" value="F:protein serine/threonine kinase activity"/>
    <property type="evidence" value="ECO:0007669"/>
    <property type="project" value="UniProtKB-KW"/>
</dbReference>
<dbReference type="PANTHER" id="PTHR22967:SF57">
    <property type="entry name" value="AUXILIN, ISOFORM A-RELATED"/>
    <property type="match status" value="1"/>
</dbReference>
<feature type="compositionally biased region" description="Low complexity" evidence="10">
    <location>
        <begin position="616"/>
        <end position="631"/>
    </location>
</feature>
<accession>A0A9W7XIX8</accession>